<dbReference type="SUPFAM" id="SSF89796">
    <property type="entry name" value="CoA-transferase family III (CaiB/BaiF)"/>
    <property type="match status" value="1"/>
</dbReference>
<dbReference type="Proteomes" id="UP000580861">
    <property type="component" value="Unassembled WGS sequence"/>
</dbReference>
<sequence>MPDTALGPLRVLDFSRVLAGPFATMLLADLGATVVKVERPGTGDDTRSWGPPYDASGQATYFQSVNRNKTSVALDLGDPDDLAKARALALEADVVVENFRPGVMDRLGLGPEALRAANLGLVYCSVTGFGSGGGAALPGYDLLIQAVGGLMSVTGDPAGEPQKVGVALVDVLAGLFASVGILAALRHRDRTGLGQRVEIDLLSSLLAALVNQGSAYTSGGKVPARMGNRHPSIAPYELVPCADHELALAVGNDRQFAALCEVIGLPELAGQAGFATNPARVEHRAELRELLEERFGRRPAAEWAADLSAAGVPAGEVNDVAGAFALAERLGLSPTVDLPRPDGTSVRLTRNPIGLSATPPRYETAPPDDPGQLTLPLPGWS</sequence>
<dbReference type="AlphaFoldDB" id="A0A841BCP8"/>
<reference evidence="3 4" key="1">
    <citation type="submission" date="2020-08" db="EMBL/GenBank/DDBJ databases">
        <title>Sequencing the genomes of 1000 actinobacteria strains.</title>
        <authorList>
            <person name="Klenk H.-P."/>
        </authorList>
    </citation>
    <scope>NUCLEOTIDE SEQUENCE [LARGE SCALE GENOMIC DNA]</scope>
    <source>
        <strain evidence="3 4">DSM 45272</strain>
    </source>
</reference>
<proteinExistence type="predicted"/>
<dbReference type="InterPro" id="IPR050483">
    <property type="entry name" value="CoA-transferase_III_domain"/>
</dbReference>
<name>A0A841BCP8_9PSEU</name>
<dbReference type="RefSeq" id="WP_184901687.1">
    <property type="nucleotide sequence ID" value="NZ_JACHMX010000001.1"/>
</dbReference>
<dbReference type="EMBL" id="JACHMX010000001">
    <property type="protein sequence ID" value="MBB5856342.1"/>
    <property type="molecule type" value="Genomic_DNA"/>
</dbReference>
<dbReference type="Pfam" id="PF02515">
    <property type="entry name" value="CoA_transf_3"/>
    <property type="match status" value="1"/>
</dbReference>
<dbReference type="InterPro" id="IPR044855">
    <property type="entry name" value="CoA-Trfase_III_dom3_sf"/>
</dbReference>
<keyword evidence="1 3" id="KW-0808">Transferase</keyword>
<comment type="caution">
    <text evidence="3">The sequence shown here is derived from an EMBL/GenBank/DDBJ whole genome shotgun (WGS) entry which is preliminary data.</text>
</comment>
<dbReference type="PANTHER" id="PTHR48207">
    <property type="entry name" value="SUCCINATE--HYDROXYMETHYLGLUTARATE COA-TRANSFERASE"/>
    <property type="match status" value="1"/>
</dbReference>
<gene>
    <name evidence="3" type="ORF">HDA45_006429</name>
</gene>
<protein>
    <submittedName>
        <fullName evidence="3">Crotonobetainyl-CoA:carnitine CoA-transferase CaiB-like acyl-CoA transferase</fullName>
    </submittedName>
</protein>
<keyword evidence="4" id="KW-1185">Reference proteome</keyword>
<evidence type="ECO:0000313" key="4">
    <source>
        <dbReference type="Proteomes" id="UP000580861"/>
    </source>
</evidence>
<organism evidence="3 4">
    <name type="scientific">Amycolatopsis umgeniensis</name>
    <dbReference type="NCBI Taxonomy" id="336628"/>
    <lineage>
        <taxon>Bacteria</taxon>
        <taxon>Bacillati</taxon>
        <taxon>Actinomycetota</taxon>
        <taxon>Actinomycetes</taxon>
        <taxon>Pseudonocardiales</taxon>
        <taxon>Pseudonocardiaceae</taxon>
        <taxon>Amycolatopsis</taxon>
    </lineage>
</organism>
<feature type="region of interest" description="Disordered" evidence="2">
    <location>
        <begin position="338"/>
        <end position="381"/>
    </location>
</feature>
<dbReference type="InterPro" id="IPR023606">
    <property type="entry name" value="CoA-Trfase_III_dom_1_sf"/>
</dbReference>
<dbReference type="InterPro" id="IPR003673">
    <property type="entry name" value="CoA-Trfase_fam_III"/>
</dbReference>
<dbReference type="GO" id="GO:0008410">
    <property type="term" value="F:CoA-transferase activity"/>
    <property type="evidence" value="ECO:0007669"/>
    <property type="project" value="TreeGrafter"/>
</dbReference>
<evidence type="ECO:0000256" key="1">
    <source>
        <dbReference type="ARBA" id="ARBA00022679"/>
    </source>
</evidence>
<evidence type="ECO:0000256" key="2">
    <source>
        <dbReference type="SAM" id="MobiDB-lite"/>
    </source>
</evidence>
<dbReference type="Gene3D" id="3.30.1540.10">
    <property type="entry name" value="formyl-coa transferase, domain 3"/>
    <property type="match status" value="1"/>
</dbReference>
<accession>A0A841BCP8</accession>
<evidence type="ECO:0000313" key="3">
    <source>
        <dbReference type="EMBL" id="MBB5856342.1"/>
    </source>
</evidence>
<dbReference type="Gene3D" id="3.40.50.10540">
    <property type="entry name" value="Crotonobetainyl-coa:carnitine coa-transferase, domain 1"/>
    <property type="match status" value="1"/>
</dbReference>
<dbReference type="PANTHER" id="PTHR48207:SF3">
    <property type="entry name" value="SUCCINATE--HYDROXYMETHYLGLUTARATE COA-TRANSFERASE"/>
    <property type="match status" value="1"/>
</dbReference>